<accession>A0AAU0B7D5</accession>
<keyword evidence="3" id="KW-1185">Reference proteome</keyword>
<evidence type="ECO:0000256" key="1">
    <source>
        <dbReference type="SAM" id="Phobius"/>
    </source>
</evidence>
<dbReference type="AlphaFoldDB" id="A0AAU0B7D5"/>
<proteinExistence type="predicted"/>
<reference evidence="2 3" key="1">
    <citation type="submission" date="2022-08" db="EMBL/GenBank/DDBJ databases">
        <title>Whole genome sequencing-based tracing of a 2022 introduction and outbreak of Xanthomonas hortorum pv. pelargonii.</title>
        <authorList>
            <person name="Iruegas-Bocardo F."/>
            <person name="Weisberg A.K."/>
            <person name="Riutta E.R."/>
            <person name="Kilday K."/>
            <person name="Bonkowski J.C."/>
            <person name="Creswell T."/>
            <person name="Daughtrey M.L."/>
            <person name="Rane K."/>
            <person name="Grunwald N.J."/>
            <person name="Chang J.H."/>
            <person name="Putnam M.L."/>
        </authorList>
    </citation>
    <scope>NUCLEOTIDE SEQUENCE [LARGE SCALE GENOMIC DNA]</scope>
    <source>
        <strain evidence="2 3">22-323</strain>
    </source>
</reference>
<evidence type="ECO:0000313" key="3">
    <source>
        <dbReference type="Proteomes" id="UP001302716"/>
    </source>
</evidence>
<dbReference type="Proteomes" id="UP001302716">
    <property type="component" value="Chromosome"/>
</dbReference>
<keyword evidence="1" id="KW-1133">Transmembrane helix</keyword>
<feature type="transmembrane region" description="Helical" evidence="1">
    <location>
        <begin position="21"/>
        <end position="43"/>
    </location>
</feature>
<evidence type="ECO:0000313" key="2">
    <source>
        <dbReference type="EMBL" id="WOB47915.1"/>
    </source>
</evidence>
<dbReference type="RefSeq" id="WP_316693114.1">
    <property type="nucleotide sequence ID" value="NZ_CP103836.1"/>
</dbReference>
<feature type="transmembrane region" description="Helical" evidence="1">
    <location>
        <begin position="131"/>
        <end position="149"/>
    </location>
</feature>
<feature type="transmembrane region" description="Helical" evidence="1">
    <location>
        <begin position="102"/>
        <end position="119"/>
    </location>
</feature>
<name>A0AAU0B7D5_9XANT</name>
<protein>
    <recommendedName>
        <fullName evidence="4">MFS transporter</fullName>
    </recommendedName>
</protein>
<evidence type="ECO:0008006" key="4">
    <source>
        <dbReference type="Google" id="ProtNLM"/>
    </source>
</evidence>
<gene>
    <name evidence="2" type="ORF">NYR97_11475</name>
</gene>
<keyword evidence="1" id="KW-0472">Membrane</keyword>
<sequence>MATHSHSNIHSAAVSSNSLKNFLLLSAALTTGALAGYVGMAYLRVSAWEALLKDTWIIQGVLVAAIVALIYKLQSDIAGLAGLTSLQRIQLDEMVTVKSRRLWALFFAVALSALLPRLASAIADQTSQSRLLFAATALQVTSALLCGRLPGMWQELRRFTTALIAEKERKARQQAELDRLAKAAQKG</sequence>
<keyword evidence="1" id="KW-0812">Transmembrane</keyword>
<feature type="transmembrane region" description="Helical" evidence="1">
    <location>
        <begin position="55"/>
        <end position="73"/>
    </location>
</feature>
<organism evidence="2 3">
    <name type="scientific">Xanthomonas hydrangeae</name>
    <dbReference type="NCBI Taxonomy" id="2775159"/>
    <lineage>
        <taxon>Bacteria</taxon>
        <taxon>Pseudomonadati</taxon>
        <taxon>Pseudomonadota</taxon>
        <taxon>Gammaproteobacteria</taxon>
        <taxon>Lysobacterales</taxon>
        <taxon>Lysobacteraceae</taxon>
        <taxon>Xanthomonas</taxon>
    </lineage>
</organism>
<dbReference type="EMBL" id="CP103836">
    <property type="protein sequence ID" value="WOB47915.1"/>
    <property type="molecule type" value="Genomic_DNA"/>
</dbReference>